<protein>
    <submittedName>
        <fullName evidence="1">Uncharacterized protein</fullName>
    </submittedName>
</protein>
<reference evidence="1" key="1">
    <citation type="submission" date="2020-02" db="EMBL/GenBank/DDBJ databases">
        <authorList>
            <person name="Meier V. D."/>
        </authorList>
    </citation>
    <scope>NUCLEOTIDE SEQUENCE</scope>
    <source>
        <strain evidence="1">AVDCRST_MAG68</strain>
    </source>
</reference>
<accession>A0A6J4MNE5</accession>
<dbReference type="EMBL" id="CADCTW010000216">
    <property type="protein sequence ID" value="CAA9364234.1"/>
    <property type="molecule type" value="Genomic_DNA"/>
</dbReference>
<proteinExistence type="predicted"/>
<gene>
    <name evidence="1" type="ORF">AVDCRST_MAG68-4685</name>
</gene>
<evidence type="ECO:0000313" key="1">
    <source>
        <dbReference type="EMBL" id="CAA9364234.1"/>
    </source>
</evidence>
<name>A0A6J4MNE5_9BACT</name>
<organism evidence="1">
    <name type="scientific">uncultured Gemmatimonadota bacterium</name>
    <dbReference type="NCBI Taxonomy" id="203437"/>
    <lineage>
        <taxon>Bacteria</taxon>
        <taxon>Pseudomonadati</taxon>
        <taxon>Gemmatimonadota</taxon>
        <taxon>environmental samples</taxon>
    </lineage>
</organism>
<sequence>MNASRISWIALAVALLSLLANGILLSKLRNPERLAAPAIGRALDRLETSDATIRYQVKIPSRTPLHFDVPFDQTYRIRLNATFPINTTVAVPLKGPLGTYTVRLPIRTSIPVKTDMPLRLRDTFRVRTQTQTEYVIPLEIRIRDLPLDELRKSLEP</sequence>
<dbReference type="AlphaFoldDB" id="A0A6J4MNE5"/>